<dbReference type="Proteomes" id="UP000310017">
    <property type="component" value="Chromosome"/>
</dbReference>
<dbReference type="CDD" id="cd06262">
    <property type="entry name" value="metallo-hydrolase-like_MBL-fold"/>
    <property type="match status" value="1"/>
</dbReference>
<keyword evidence="3" id="KW-1185">Reference proteome</keyword>
<dbReference type="PANTHER" id="PTHR42773:SF1">
    <property type="entry name" value="METALLO-BETA-LACTAMASE FAMILY PROTEIN"/>
    <property type="match status" value="1"/>
</dbReference>
<dbReference type="PANTHER" id="PTHR42773">
    <property type="entry name" value="METALLO-BETA-LACTAMASE-RELATED"/>
    <property type="match status" value="1"/>
</dbReference>
<dbReference type="SUPFAM" id="SSF56281">
    <property type="entry name" value="Metallo-hydrolase/oxidoreductase"/>
    <property type="match status" value="1"/>
</dbReference>
<feature type="domain" description="Metallo-beta-lactamase" evidence="1">
    <location>
        <begin position="42"/>
        <end position="212"/>
    </location>
</feature>
<evidence type="ECO:0000259" key="1">
    <source>
        <dbReference type="SMART" id="SM00849"/>
    </source>
</evidence>
<dbReference type="OrthoDB" id="1449933at2"/>
<dbReference type="SMART" id="SM00849">
    <property type="entry name" value="Lactamase_B"/>
    <property type="match status" value="1"/>
</dbReference>
<organism evidence="2 3">
    <name type="scientific">Aggregatimonas sangjinii</name>
    <dbReference type="NCBI Taxonomy" id="2583587"/>
    <lineage>
        <taxon>Bacteria</taxon>
        <taxon>Pseudomonadati</taxon>
        <taxon>Bacteroidota</taxon>
        <taxon>Flavobacteriia</taxon>
        <taxon>Flavobacteriales</taxon>
        <taxon>Flavobacteriaceae</taxon>
        <taxon>Aggregatimonas</taxon>
    </lineage>
</organism>
<accession>A0A5B7SLL1</accession>
<sequence>MKDTEQNALPLHKKFLSAELGSILPILDNVYTIKADKHRYRYGNMYIIVHQEHKKLLLIDAVRDESVQSLKNWMANGYSISGVFLTHRDLLGQAYAPLHEISEDLGNAPIFIHPDDTPKNSNALFDITCAIDIFTDFNVQVHHSPGHTPGSVVIYAEMNGGILFTGDSAVGSPYEEEQYYFERPPNNEENDERLRGFWENVEQRFKHILPLHGKPQFGLNEMQQDYIVKNLCKAEKTKSL</sequence>
<evidence type="ECO:0000313" key="2">
    <source>
        <dbReference type="EMBL" id="QCW99455.1"/>
    </source>
</evidence>
<proteinExistence type="predicted"/>
<reference evidence="2 3" key="1">
    <citation type="submission" date="2019-05" db="EMBL/GenBank/DDBJ databases">
        <title>Genome sequencing of F202Z8.</title>
        <authorList>
            <person name="Kwon Y.M."/>
        </authorList>
    </citation>
    <scope>NUCLEOTIDE SEQUENCE [LARGE SCALE GENOMIC DNA]</scope>
    <source>
        <strain evidence="2 3">F202Z8</strain>
    </source>
</reference>
<evidence type="ECO:0000313" key="3">
    <source>
        <dbReference type="Proteomes" id="UP000310017"/>
    </source>
</evidence>
<dbReference type="RefSeq" id="WP_138851808.1">
    <property type="nucleotide sequence ID" value="NZ_CP040710.1"/>
</dbReference>
<protein>
    <recommendedName>
        <fullName evidence="1">Metallo-beta-lactamase domain-containing protein</fullName>
    </recommendedName>
</protein>
<dbReference type="Gene3D" id="3.60.15.10">
    <property type="entry name" value="Ribonuclease Z/Hydroxyacylglutathione hydrolase-like"/>
    <property type="match status" value="1"/>
</dbReference>
<dbReference type="InterPro" id="IPR036866">
    <property type="entry name" value="RibonucZ/Hydroxyglut_hydro"/>
</dbReference>
<dbReference type="KEGG" id="asag:FGM00_04770"/>
<dbReference type="InterPro" id="IPR001279">
    <property type="entry name" value="Metallo-B-lactamas"/>
</dbReference>
<gene>
    <name evidence="2" type="ORF">FGM00_04770</name>
</gene>
<dbReference type="AlphaFoldDB" id="A0A5B7SLL1"/>
<dbReference type="EMBL" id="CP040710">
    <property type="protein sequence ID" value="QCW99455.1"/>
    <property type="molecule type" value="Genomic_DNA"/>
</dbReference>
<name>A0A5B7SLL1_9FLAO</name>